<reference evidence="3" key="1">
    <citation type="submission" date="2017-09" db="EMBL/GenBank/DDBJ databases">
        <authorList>
            <person name="Varghese N."/>
            <person name="Submissions S."/>
        </authorList>
    </citation>
    <scope>NUCLEOTIDE SEQUENCE [LARGE SCALE GENOMIC DNA]</scope>
    <source>
        <strain evidence="3">DSM 44270</strain>
    </source>
</reference>
<keyword evidence="3" id="KW-1185">Reference proteome</keyword>
<feature type="chain" id="PRO_5038354018" description="META domain-containing protein" evidence="1">
    <location>
        <begin position="21"/>
        <end position="142"/>
    </location>
</feature>
<evidence type="ECO:0000256" key="1">
    <source>
        <dbReference type="SAM" id="SignalP"/>
    </source>
</evidence>
<evidence type="ECO:0008006" key="4">
    <source>
        <dbReference type="Google" id="ProtNLM"/>
    </source>
</evidence>
<protein>
    <recommendedName>
        <fullName evidence="4">META domain-containing protein</fullName>
    </recommendedName>
</protein>
<evidence type="ECO:0000313" key="3">
    <source>
        <dbReference type="Proteomes" id="UP000219482"/>
    </source>
</evidence>
<organism evidence="2 3">
    <name type="scientific">Blastococcus haudaquaticus</name>
    <dbReference type="NCBI Taxonomy" id="1938745"/>
    <lineage>
        <taxon>Bacteria</taxon>
        <taxon>Bacillati</taxon>
        <taxon>Actinomycetota</taxon>
        <taxon>Actinomycetes</taxon>
        <taxon>Geodermatophilales</taxon>
        <taxon>Geodermatophilaceae</taxon>
        <taxon>Blastococcus</taxon>
    </lineage>
</organism>
<dbReference type="RefSeq" id="WP_097183851.1">
    <property type="nucleotide sequence ID" value="NZ_OCNK01000002.1"/>
</dbReference>
<dbReference type="AlphaFoldDB" id="A0A286GUF5"/>
<dbReference type="EMBL" id="OCNK01000002">
    <property type="protein sequence ID" value="SOD99102.1"/>
    <property type="molecule type" value="Genomic_DNA"/>
</dbReference>
<dbReference type="Proteomes" id="UP000219482">
    <property type="component" value="Unassembled WGS sequence"/>
</dbReference>
<name>A0A286GUF5_9ACTN</name>
<evidence type="ECO:0000313" key="2">
    <source>
        <dbReference type="EMBL" id="SOD99102.1"/>
    </source>
</evidence>
<dbReference type="PROSITE" id="PS51257">
    <property type="entry name" value="PROKAR_LIPOPROTEIN"/>
    <property type="match status" value="1"/>
</dbReference>
<gene>
    <name evidence="2" type="ORF">SAMN06272739_2168</name>
</gene>
<proteinExistence type="predicted"/>
<sequence length="142" mass="14773">MTDRRYAVPVAAALALCACAGPAGDPPPVGLPGPTTGVEQTFEVAPLPPPVTWGDDGDLAVTTYGSSSCPSGPTTVTVVGEQEIRIEIEPLFPDRDPCTADMAPRTTAVDRPEGVRADDDLTVRLVYSREAEETVVLPPAGD</sequence>
<dbReference type="OrthoDB" id="5188731at2"/>
<accession>A0A286GUF5</accession>
<feature type="signal peptide" evidence="1">
    <location>
        <begin position="1"/>
        <end position="20"/>
    </location>
</feature>
<keyword evidence="1" id="KW-0732">Signal</keyword>